<reference evidence="2 3" key="1">
    <citation type="submission" date="2017-10" db="EMBL/GenBank/DDBJ databases">
        <title>Comparative genomics in systemic dimorphic fungi from Ajellomycetaceae.</title>
        <authorList>
            <person name="Munoz J.F."/>
            <person name="Mcewen J.G."/>
            <person name="Clay O.K."/>
            <person name="Cuomo C.A."/>
        </authorList>
    </citation>
    <scope>NUCLEOTIDE SEQUENCE [LARGE SCALE GENOMIC DNA]</scope>
    <source>
        <strain evidence="2 3">UAMH7299</strain>
    </source>
</reference>
<dbReference type="STRING" id="1447883.A0A2B7Y9E9"/>
<dbReference type="Proteomes" id="UP000224634">
    <property type="component" value="Unassembled WGS sequence"/>
</dbReference>
<dbReference type="EMBL" id="PDNA01000059">
    <property type="protein sequence ID" value="PGH18146.1"/>
    <property type="molecule type" value="Genomic_DNA"/>
</dbReference>
<dbReference type="Gene3D" id="3.30.710.10">
    <property type="entry name" value="Potassium Channel Kv1.1, Chain A"/>
    <property type="match status" value="1"/>
</dbReference>
<protein>
    <recommendedName>
        <fullName evidence="1">BTB domain-containing protein</fullName>
    </recommendedName>
</protein>
<dbReference type="PANTHER" id="PTHR47843">
    <property type="entry name" value="BTB DOMAIN-CONTAINING PROTEIN-RELATED"/>
    <property type="match status" value="1"/>
</dbReference>
<dbReference type="OrthoDB" id="1022638at2759"/>
<dbReference type="SUPFAM" id="SSF54695">
    <property type="entry name" value="POZ domain"/>
    <property type="match status" value="1"/>
</dbReference>
<dbReference type="InterPro" id="IPR011333">
    <property type="entry name" value="SKP1/BTB/POZ_sf"/>
</dbReference>
<organism evidence="2 3">
    <name type="scientific">Polytolypa hystricis (strain UAMH7299)</name>
    <dbReference type="NCBI Taxonomy" id="1447883"/>
    <lineage>
        <taxon>Eukaryota</taxon>
        <taxon>Fungi</taxon>
        <taxon>Dikarya</taxon>
        <taxon>Ascomycota</taxon>
        <taxon>Pezizomycotina</taxon>
        <taxon>Eurotiomycetes</taxon>
        <taxon>Eurotiomycetidae</taxon>
        <taxon>Onygenales</taxon>
        <taxon>Onygenales incertae sedis</taxon>
        <taxon>Polytolypa</taxon>
    </lineage>
</organism>
<gene>
    <name evidence="2" type="ORF">AJ80_04533</name>
</gene>
<dbReference type="AlphaFoldDB" id="A0A2B7Y9E9"/>
<comment type="caution">
    <text evidence="2">The sequence shown here is derived from an EMBL/GenBank/DDBJ whole genome shotgun (WGS) entry which is preliminary data.</text>
</comment>
<dbReference type="Pfam" id="PF00651">
    <property type="entry name" value="BTB"/>
    <property type="match status" value="1"/>
</dbReference>
<feature type="domain" description="BTB" evidence="1">
    <location>
        <begin position="22"/>
        <end position="93"/>
    </location>
</feature>
<dbReference type="InterPro" id="IPR000210">
    <property type="entry name" value="BTB/POZ_dom"/>
</dbReference>
<evidence type="ECO:0000313" key="2">
    <source>
        <dbReference type="EMBL" id="PGH18146.1"/>
    </source>
</evidence>
<evidence type="ECO:0000259" key="1">
    <source>
        <dbReference type="PROSITE" id="PS50097"/>
    </source>
</evidence>
<dbReference type="PROSITE" id="PS50097">
    <property type="entry name" value="BTB"/>
    <property type="match status" value="1"/>
</dbReference>
<dbReference type="CDD" id="cd18186">
    <property type="entry name" value="BTB_POZ_ZBTB_KLHL-like"/>
    <property type="match status" value="1"/>
</dbReference>
<keyword evidence="3" id="KW-1185">Reference proteome</keyword>
<proteinExistence type="predicted"/>
<accession>A0A2B7Y9E9</accession>
<dbReference type="PANTHER" id="PTHR47843:SF2">
    <property type="entry name" value="BTB DOMAIN-CONTAINING PROTEIN"/>
    <property type="match status" value="1"/>
</dbReference>
<evidence type="ECO:0000313" key="3">
    <source>
        <dbReference type="Proteomes" id="UP000224634"/>
    </source>
</evidence>
<name>A0A2B7Y9E9_POLH7</name>
<sequence length="253" mass="28500">MEVSPSDDVRRSNPLSILCGGVDMIEVVVGGDPANTWRLHENLLCAASSYFKAAVSSRFSEGLNKKVSLPMDDNVIFMLFVEWLYTRNFRVNNMRTLFHAYVLGDRLGAPGFTSRVLDNIYDGIQWYEVKPDEVIWVIENTMAASALQRLLIDTVAFKVLTGSLATFSSAEWEALAPVQNEILQSASKLSQWNVLQHQPRPMSRPPRTEYTDHHTIEQEYAHRPAIGEKHPDRPAIEAESRELDLEGPAPIFG</sequence>